<reference evidence="2 3" key="1">
    <citation type="journal article" date="2022" name="Syst. Appl. Microbiol.">
        <title>Natronocalculus amylovorans gen. nov., sp. nov., and Natranaeroarchaeum aerophilus sp. nov., dominant culturable amylolytic natronoarchaea from hypersaline soda lakes in southwestern Siberia.</title>
        <authorList>
            <person name="Sorokin D.Y."/>
            <person name="Elcheninov A.G."/>
            <person name="Khizhniak T.V."/>
            <person name="Koenen M."/>
            <person name="Bale N.J."/>
            <person name="Damste J.S.S."/>
            <person name="Kublanov I.V."/>
        </authorList>
    </citation>
    <scope>NUCLEOTIDE SEQUENCE [LARGE SCALE GENOMIC DNA]</scope>
    <source>
        <strain evidence="2 3">AArc-St1-1</strain>
    </source>
</reference>
<dbReference type="NCBIfam" id="NF033497">
    <property type="entry name" value="rubre_like_arch"/>
    <property type="match status" value="1"/>
</dbReference>
<sequence>MVRSDPYTPSSAYYECTECLSRTTEEITGNCPECGGVVRNIAVARE</sequence>
<protein>
    <submittedName>
        <fullName evidence="2">Rubrerythrin-like domain-containing protein</fullName>
    </submittedName>
</protein>
<keyword evidence="3" id="KW-1185">Reference proteome</keyword>
<name>A0AAE3FP24_9EURY</name>
<gene>
    <name evidence="2" type="ORF">AArcSt11_04895</name>
</gene>
<dbReference type="InterPro" id="IPR055553">
    <property type="entry name" value="DUF7129"/>
</dbReference>
<dbReference type="AlphaFoldDB" id="A0AAE3FP24"/>
<evidence type="ECO:0000313" key="3">
    <source>
        <dbReference type="Proteomes" id="UP001202674"/>
    </source>
</evidence>
<dbReference type="Pfam" id="PF23455">
    <property type="entry name" value="DUF7129"/>
    <property type="match status" value="1"/>
</dbReference>
<organism evidence="2 3">
    <name type="scientific">Natranaeroarchaeum aerophilus</name>
    <dbReference type="NCBI Taxonomy" id="2917711"/>
    <lineage>
        <taxon>Archaea</taxon>
        <taxon>Methanobacteriati</taxon>
        <taxon>Methanobacteriota</taxon>
        <taxon>Stenosarchaea group</taxon>
        <taxon>Halobacteria</taxon>
        <taxon>Halobacteriales</taxon>
        <taxon>Natronoarchaeaceae</taxon>
        <taxon>Natranaeroarchaeum</taxon>
    </lineage>
</organism>
<dbReference type="EMBL" id="JAKRVY010000002">
    <property type="protein sequence ID" value="MCL9812987.1"/>
    <property type="molecule type" value="Genomic_DNA"/>
</dbReference>
<evidence type="ECO:0000313" key="2">
    <source>
        <dbReference type="EMBL" id="MCL9812987.1"/>
    </source>
</evidence>
<proteinExistence type="predicted"/>
<dbReference type="Proteomes" id="UP001202674">
    <property type="component" value="Unassembled WGS sequence"/>
</dbReference>
<evidence type="ECO:0000259" key="1">
    <source>
        <dbReference type="Pfam" id="PF23455"/>
    </source>
</evidence>
<feature type="domain" description="DUF7129" evidence="1">
    <location>
        <begin position="3"/>
        <end position="46"/>
    </location>
</feature>
<accession>A0AAE3FP24</accession>
<comment type="caution">
    <text evidence="2">The sequence shown here is derived from an EMBL/GenBank/DDBJ whole genome shotgun (WGS) entry which is preliminary data.</text>
</comment>
<dbReference type="RefSeq" id="WP_250595137.1">
    <property type="nucleotide sequence ID" value="NZ_JAKRVY010000002.1"/>
</dbReference>